<dbReference type="RefSeq" id="XP_044662901.1">
    <property type="nucleotide sequence ID" value="XM_044806966.1"/>
</dbReference>
<name>A0A9P3CPL0_9PEZI</name>
<dbReference type="OrthoDB" id="4424523at2759"/>
<dbReference type="Proteomes" id="UP000825890">
    <property type="component" value="Unassembled WGS sequence"/>
</dbReference>
<evidence type="ECO:0000313" key="1">
    <source>
        <dbReference type="EMBL" id="GIZ48414.1"/>
    </source>
</evidence>
<proteinExistence type="predicted"/>
<reference evidence="1 2" key="1">
    <citation type="submission" date="2021-01" db="EMBL/GenBank/DDBJ databases">
        <title>Cercospora kikuchii MAFF 305040 whole genome shotgun sequence.</title>
        <authorList>
            <person name="Kashiwa T."/>
            <person name="Suzuki T."/>
        </authorList>
    </citation>
    <scope>NUCLEOTIDE SEQUENCE [LARGE SCALE GENOMIC DNA]</scope>
    <source>
        <strain evidence="1 2">MAFF 305040</strain>
    </source>
</reference>
<sequence>MESEAKALYDTLELHPNGKICWIVYRCSYEDDAQWTRFMQRLTDWVLCCLSKAEDGELIIDRFEWDVRYNKERFDGASMSVIRCDFNEWVDRTNGTSKVTMNTNCIYVDAEVIQSVLDGPDPKSGAEYINIDATAWVKVLDAWYEEQVYQFDEEEIPDDGERARENSGDEGYEAIDGCRRWNVGWMKVAASNLVSRAYYCLSDGGWYAYYVRPPAVRSG</sequence>
<gene>
    <name evidence="1" type="ORF">CKM354_001147500</name>
</gene>
<accession>A0A9P3CPL0</accession>
<dbReference type="AlphaFoldDB" id="A0A9P3CPL0"/>
<organism evidence="1 2">
    <name type="scientific">Cercospora kikuchii</name>
    <dbReference type="NCBI Taxonomy" id="84275"/>
    <lineage>
        <taxon>Eukaryota</taxon>
        <taxon>Fungi</taxon>
        <taxon>Dikarya</taxon>
        <taxon>Ascomycota</taxon>
        <taxon>Pezizomycotina</taxon>
        <taxon>Dothideomycetes</taxon>
        <taxon>Dothideomycetidae</taxon>
        <taxon>Mycosphaerellales</taxon>
        <taxon>Mycosphaerellaceae</taxon>
        <taxon>Cercospora</taxon>
    </lineage>
</organism>
<comment type="caution">
    <text evidence="1">The sequence shown here is derived from an EMBL/GenBank/DDBJ whole genome shotgun (WGS) entry which is preliminary data.</text>
</comment>
<protein>
    <submittedName>
        <fullName evidence="1">Uncharacterized protein</fullName>
    </submittedName>
</protein>
<evidence type="ECO:0000313" key="2">
    <source>
        <dbReference type="Proteomes" id="UP000825890"/>
    </source>
</evidence>
<dbReference type="EMBL" id="BOLY01000008">
    <property type="protein sequence ID" value="GIZ48414.1"/>
    <property type="molecule type" value="Genomic_DNA"/>
</dbReference>
<dbReference type="GeneID" id="68297050"/>
<keyword evidence="2" id="KW-1185">Reference proteome</keyword>